<keyword evidence="4" id="KW-1133">Transmembrane helix</keyword>
<feature type="domain" description="Histidine kinase/HSP90-like ATPase" evidence="5">
    <location>
        <begin position="282"/>
        <end position="374"/>
    </location>
</feature>
<feature type="transmembrane region" description="Helical" evidence="4">
    <location>
        <begin position="12"/>
        <end position="29"/>
    </location>
</feature>
<feature type="transmembrane region" description="Helical" evidence="4">
    <location>
        <begin position="94"/>
        <end position="112"/>
    </location>
</feature>
<evidence type="ECO:0000259" key="6">
    <source>
        <dbReference type="Pfam" id="PF19354"/>
    </source>
</evidence>
<dbReference type="PANTHER" id="PTHR24421:SF61">
    <property type="entry name" value="OXYGEN SENSOR HISTIDINE KINASE NREB"/>
    <property type="match status" value="1"/>
</dbReference>
<organism evidence="7 8">
    <name type="scientific">Nocardioides nanhaiensis</name>
    <dbReference type="NCBI Taxonomy" id="1476871"/>
    <lineage>
        <taxon>Bacteria</taxon>
        <taxon>Bacillati</taxon>
        <taxon>Actinomycetota</taxon>
        <taxon>Actinomycetes</taxon>
        <taxon>Propionibacteriales</taxon>
        <taxon>Nocardioidaceae</taxon>
        <taxon>Nocardioides</taxon>
    </lineage>
</organism>
<dbReference type="RefSeq" id="WP_345268452.1">
    <property type="nucleotide sequence ID" value="NZ_BAABIM010000004.1"/>
</dbReference>
<keyword evidence="2" id="KW-0418">Kinase</keyword>
<dbReference type="Pfam" id="PF02518">
    <property type="entry name" value="HATPase_c"/>
    <property type="match status" value="1"/>
</dbReference>
<dbReference type="EMBL" id="BAABIM010000004">
    <property type="protein sequence ID" value="GAA4694482.1"/>
    <property type="molecule type" value="Genomic_DNA"/>
</dbReference>
<evidence type="ECO:0000313" key="7">
    <source>
        <dbReference type="EMBL" id="GAA4694482.1"/>
    </source>
</evidence>
<gene>
    <name evidence="7" type="ORF">GCM10023226_35860</name>
</gene>
<feature type="domain" description="DUF5931" evidence="6">
    <location>
        <begin position="4"/>
        <end position="161"/>
    </location>
</feature>
<keyword evidence="8" id="KW-1185">Reference proteome</keyword>
<evidence type="ECO:0000256" key="1">
    <source>
        <dbReference type="ARBA" id="ARBA00022679"/>
    </source>
</evidence>
<evidence type="ECO:0000256" key="2">
    <source>
        <dbReference type="ARBA" id="ARBA00022777"/>
    </source>
</evidence>
<dbReference type="Proteomes" id="UP001500621">
    <property type="component" value="Unassembled WGS sequence"/>
</dbReference>
<evidence type="ECO:0000256" key="4">
    <source>
        <dbReference type="SAM" id="Phobius"/>
    </source>
</evidence>
<keyword evidence="1" id="KW-0808">Transferase</keyword>
<dbReference type="Pfam" id="PF19354">
    <property type="entry name" value="DUF5931"/>
    <property type="match status" value="1"/>
</dbReference>
<keyword evidence="4" id="KW-0472">Membrane</keyword>
<dbReference type="InterPro" id="IPR036890">
    <property type="entry name" value="HATPase_C_sf"/>
</dbReference>
<feature type="transmembrane region" description="Helical" evidence="4">
    <location>
        <begin position="68"/>
        <end position="88"/>
    </location>
</feature>
<accession>A0ABP8WRX0</accession>
<keyword evidence="3" id="KW-0902">Two-component regulatory system</keyword>
<feature type="transmembrane region" description="Helical" evidence="4">
    <location>
        <begin position="143"/>
        <end position="163"/>
    </location>
</feature>
<dbReference type="InterPro" id="IPR003594">
    <property type="entry name" value="HATPase_dom"/>
</dbReference>
<evidence type="ECO:0000313" key="8">
    <source>
        <dbReference type="Proteomes" id="UP001500621"/>
    </source>
</evidence>
<reference evidence="8" key="1">
    <citation type="journal article" date="2019" name="Int. J. Syst. Evol. Microbiol.">
        <title>The Global Catalogue of Microorganisms (GCM) 10K type strain sequencing project: providing services to taxonomists for standard genome sequencing and annotation.</title>
        <authorList>
            <consortium name="The Broad Institute Genomics Platform"/>
            <consortium name="The Broad Institute Genome Sequencing Center for Infectious Disease"/>
            <person name="Wu L."/>
            <person name="Ma J."/>
        </authorList>
    </citation>
    <scope>NUCLEOTIDE SEQUENCE [LARGE SCALE GENOMIC DNA]</scope>
    <source>
        <strain evidence="8">JCM 18127</strain>
    </source>
</reference>
<dbReference type="SUPFAM" id="SSF55874">
    <property type="entry name" value="ATPase domain of HSP90 chaperone/DNA topoisomerase II/histidine kinase"/>
    <property type="match status" value="1"/>
</dbReference>
<name>A0ABP8WRX0_9ACTN</name>
<evidence type="ECO:0000256" key="3">
    <source>
        <dbReference type="ARBA" id="ARBA00023012"/>
    </source>
</evidence>
<proteinExistence type="predicted"/>
<evidence type="ECO:0000259" key="5">
    <source>
        <dbReference type="Pfam" id="PF02518"/>
    </source>
</evidence>
<dbReference type="Gene3D" id="3.30.565.10">
    <property type="entry name" value="Histidine kinase-like ATPase, C-terminal domain"/>
    <property type="match status" value="1"/>
</dbReference>
<dbReference type="PANTHER" id="PTHR24421">
    <property type="entry name" value="NITRATE/NITRITE SENSOR PROTEIN NARX-RELATED"/>
    <property type="match status" value="1"/>
</dbReference>
<sequence>MRAAVAVENRMFRALAALRGITLLNAVGLNLYRRDNFDHPVAGLVCVLVMVAWTGAAVWAYRAPERRGYGLLAADLGVVLALMALTPVVKGPDWNATITGFWAIGALMAWAVRLHWQGGLVAGVLLGGSDLLLRGGLGSIDQSSYGNVFLLVIGGPIVGFLAASLQQMAVERDVAQRQAATAAERARLARAVHDGVLQVLALVQRRGAELGGEAAELGRLAGQQEQALRQLIRSQDTLRSETRGGTTTDLSQALVARFGAAPGVTISTPGTEVAVPSPVAEELLGVVGECLANVARHVGEGAPAWVLLEGLPDRVEVSVRDEGRGIPEGRLQEAEADGRLGVAQSIRGRVSELGGTARLHTGPSGTEWEIAVPTTSAQEQA</sequence>
<dbReference type="InterPro" id="IPR050482">
    <property type="entry name" value="Sensor_HK_TwoCompSys"/>
</dbReference>
<feature type="transmembrane region" description="Helical" evidence="4">
    <location>
        <begin position="41"/>
        <end position="61"/>
    </location>
</feature>
<dbReference type="InterPro" id="IPR045975">
    <property type="entry name" value="DUF5931"/>
</dbReference>
<keyword evidence="4" id="KW-0812">Transmembrane</keyword>
<dbReference type="NCBIfam" id="NF047322">
    <property type="entry name" value="HK_morpho_MacS"/>
    <property type="match status" value="1"/>
</dbReference>
<comment type="caution">
    <text evidence="7">The sequence shown here is derived from an EMBL/GenBank/DDBJ whole genome shotgun (WGS) entry which is preliminary data.</text>
</comment>
<protein>
    <submittedName>
        <fullName evidence="7">DUF5931 domain-containing protein</fullName>
    </submittedName>
</protein>